<organism evidence="2 3">
    <name type="scientific">Embleya hyalina</name>
    <dbReference type="NCBI Taxonomy" id="516124"/>
    <lineage>
        <taxon>Bacteria</taxon>
        <taxon>Bacillati</taxon>
        <taxon>Actinomycetota</taxon>
        <taxon>Actinomycetes</taxon>
        <taxon>Kitasatosporales</taxon>
        <taxon>Streptomycetaceae</taxon>
        <taxon>Embleya</taxon>
    </lineage>
</organism>
<dbReference type="EMBL" id="BIFH01000016">
    <property type="protein sequence ID" value="GCD94830.1"/>
    <property type="molecule type" value="Genomic_DNA"/>
</dbReference>
<feature type="compositionally biased region" description="Low complexity" evidence="1">
    <location>
        <begin position="36"/>
        <end position="51"/>
    </location>
</feature>
<evidence type="ECO:0000313" key="3">
    <source>
        <dbReference type="Proteomes" id="UP000286931"/>
    </source>
</evidence>
<dbReference type="AlphaFoldDB" id="A0A401YJP6"/>
<sequence>MIRAVYRAVPRASAKDPGTAKPPDDRWSRAAGGGAARVTAGAVARTRARSGMPPPAGRVRVMPSSSGHHYGHTLVHAVPNAEAGASGMVTDDGLAGPDLSCQMPASRPGVWVSVADRCGVSAVVTFTRIR</sequence>
<reference evidence="2 3" key="1">
    <citation type="submission" date="2018-12" db="EMBL/GenBank/DDBJ databases">
        <title>Draft genome sequence of Embleya hyalina NBRC 13850T.</title>
        <authorList>
            <person name="Komaki H."/>
            <person name="Hosoyama A."/>
            <person name="Kimura A."/>
            <person name="Ichikawa N."/>
            <person name="Tamura T."/>
        </authorList>
    </citation>
    <scope>NUCLEOTIDE SEQUENCE [LARGE SCALE GENOMIC DNA]</scope>
    <source>
        <strain evidence="2 3">NBRC 13850</strain>
    </source>
</reference>
<gene>
    <name evidence="2" type="ORF">EHYA_02499</name>
</gene>
<dbReference type="Proteomes" id="UP000286931">
    <property type="component" value="Unassembled WGS sequence"/>
</dbReference>
<evidence type="ECO:0000256" key="1">
    <source>
        <dbReference type="SAM" id="MobiDB-lite"/>
    </source>
</evidence>
<keyword evidence="3" id="KW-1185">Reference proteome</keyword>
<comment type="caution">
    <text evidence="2">The sequence shown here is derived from an EMBL/GenBank/DDBJ whole genome shotgun (WGS) entry which is preliminary data.</text>
</comment>
<name>A0A401YJP6_9ACTN</name>
<accession>A0A401YJP6</accession>
<protein>
    <submittedName>
        <fullName evidence="2">Uncharacterized protein</fullName>
    </submittedName>
</protein>
<proteinExistence type="predicted"/>
<feature type="region of interest" description="Disordered" evidence="1">
    <location>
        <begin position="8"/>
        <end position="56"/>
    </location>
</feature>
<evidence type="ECO:0000313" key="2">
    <source>
        <dbReference type="EMBL" id="GCD94830.1"/>
    </source>
</evidence>